<proteinExistence type="predicted"/>
<accession>A0A1E4SNB1</accession>
<dbReference type="RefSeq" id="XP_020066136.1">
    <property type="nucleotide sequence ID" value="XM_020211509.1"/>
</dbReference>
<evidence type="ECO:0000313" key="2">
    <source>
        <dbReference type="Proteomes" id="UP000094285"/>
    </source>
</evidence>
<organism evidence="1 2">
    <name type="scientific">Suhomyces tanzawaensis NRRL Y-17324</name>
    <dbReference type="NCBI Taxonomy" id="984487"/>
    <lineage>
        <taxon>Eukaryota</taxon>
        <taxon>Fungi</taxon>
        <taxon>Dikarya</taxon>
        <taxon>Ascomycota</taxon>
        <taxon>Saccharomycotina</taxon>
        <taxon>Pichiomycetes</taxon>
        <taxon>Debaryomycetaceae</taxon>
        <taxon>Suhomyces</taxon>
    </lineage>
</organism>
<keyword evidence="2" id="KW-1185">Reference proteome</keyword>
<dbReference type="Proteomes" id="UP000094285">
    <property type="component" value="Unassembled WGS sequence"/>
</dbReference>
<name>A0A1E4SNB1_9ASCO</name>
<dbReference type="EMBL" id="KV453910">
    <property type="protein sequence ID" value="ODV81014.1"/>
    <property type="molecule type" value="Genomic_DNA"/>
</dbReference>
<dbReference type="AlphaFoldDB" id="A0A1E4SNB1"/>
<gene>
    <name evidence="1" type="ORF">CANTADRAFT_88917</name>
</gene>
<reference evidence="2" key="1">
    <citation type="submission" date="2016-05" db="EMBL/GenBank/DDBJ databases">
        <title>Comparative genomics of biotechnologically important yeasts.</title>
        <authorList>
            <consortium name="DOE Joint Genome Institute"/>
            <person name="Riley R."/>
            <person name="Haridas S."/>
            <person name="Wolfe K.H."/>
            <person name="Lopes M.R."/>
            <person name="Hittinger C.T."/>
            <person name="Goker M."/>
            <person name="Salamov A."/>
            <person name="Wisecaver J."/>
            <person name="Long T.M."/>
            <person name="Aerts A.L."/>
            <person name="Barry K."/>
            <person name="Choi C."/>
            <person name="Clum A."/>
            <person name="Coughlan A.Y."/>
            <person name="Deshpande S."/>
            <person name="Douglass A.P."/>
            <person name="Hanson S.J."/>
            <person name="Klenk H.-P."/>
            <person name="Labutti K."/>
            <person name="Lapidus A."/>
            <person name="Lindquist E."/>
            <person name="Lipzen A."/>
            <person name="Meier-Kolthoff J.P."/>
            <person name="Ohm R.A."/>
            <person name="Otillar R.P."/>
            <person name="Pangilinan J."/>
            <person name="Peng Y."/>
            <person name="Rokas A."/>
            <person name="Rosa C.A."/>
            <person name="Scheuner C."/>
            <person name="Sibirny A.A."/>
            <person name="Slot J.C."/>
            <person name="Stielow J.B."/>
            <person name="Sun H."/>
            <person name="Kurtzman C.P."/>
            <person name="Blackwell M."/>
            <person name="Grigoriev I.V."/>
            <person name="Jeffries T.W."/>
        </authorList>
    </citation>
    <scope>NUCLEOTIDE SEQUENCE [LARGE SCALE GENOMIC DNA]</scope>
    <source>
        <strain evidence="2">NRRL Y-17324</strain>
    </source>
</reference>
<evidence type="ECO:0000313" key="1">
    <source>
        <dbReference type="EMBL" id="ODV81014.1"/>
    </source>
</evidence>
<dbReference type="GeneID" id="30985645"/>
<protein>
    <submittedName>
        <fullName evidence="1">Uncharacterized protein</fullName>
    </submittedName>
</protein>
<sequence>MVIFKVPISHETLGTATPCNDGLLAGGFACQGLVSLTRTFISEAMHQGSMYA</sequence>